<evidence type="ECO:0000256" key="1">
    <source>
        <dbReference type="ARBA" id="ARBA00023015"/>
    </source>
</evidence>
<accession>A0ABN1NUG1</accession>
<dbReference type="PANTHER" id="PTHR44688">
    <property type="entry name" value="DNA-BINDING TRANSCRIPTIONAL ACTIVATOR DEVR_DOSR"/>
    <property type="match status" value="1"/>
</dbReference>
<dbReference type="Gene3D" id="3.40.50.2300">
    <property type="match status" value="1"/>
</dbReference>
<keyword evidence="6" id="KW-1185">Reference proteome</keyword>
<dbReference type="CDD" id="cd06170">
    <property type="entry name" value="LuxR_C_like"/>
    <property type="match status" value="1"/>
</dbReference>
<name>A0ABN1NUG1_9ACTN</name>
<keyword evidence="2" id="KW-0238">DNA-binding</keyword>
<gene>
    <name evidence="5" type="ORF">GCM10009560_11750</name>
</gene>
<keyword evidence="1" id="KW-0805">Transcription regulation</keyword>
<protein>
    <submittedName>
        <fullName evidence="5">LuxR C-terminal-related transcriptional regulator</fullName>
    </submittedName>
</protein>
<dbReference type="Pfam" id="PF00196">
    <property type="entry name" value="GerE"/>
    <property type="match status" value="1"/>
</dbReference>
<evidence type="ECO:0000256" key="2">
    <source>
        <dbReference type="ARBA" id="ARBA00023125"/>
    </source>
</evidence>
<dbReference type="SUPFAM" id="SSF46894">
    <property type="entry name" value="C-terminal effector domain of the bipartite response regulators"/>
    <property type="match status" value="1"/>
</dbReference>
<dbReference type="Proteomes" id="UP001501578">
    <property type="component" value="Unassembled WGS sequence"/>
</dbReference>
<reference evidence="5 6" key="1">
    <citation type="journal article" date="2019" name="Int. J. Syst. Evol. Microbiol.">
        <title>The Global Catalogue of Microorganisms (GCM) 10K type strain sequencing project: providing services to taxonomists for standard genome sequencing and annotation.</title>
        <authorList>
            <consortium name="The Broad Institute Genomics Platform"/>
            <consortium name="The Broad Institute Genome Sequencing Center for Infectious Disease"/>
            <person name="Wu L."/>
            <person name="Ma J."/>
        </authorList>
    </citation>
    <scope>NUCLEOTIDE SEQUENCE [LARGE SCALE GENOMIC DNA]</scope>
    <source>
        <strain evidence="5 6">JCM 11136</strain>
    </source>
</reference>
<organism evidence="5 6">
    <name type="scientific">Nonomuraea longicatena</name>
    <dbReference type="NCBI Taxonomy" id="83682"/>
    <lineage>
        <taxon>Bacteria</taxon>
        <taxon>Bacillati</taxon>
        <taxon>Actinomycetota</taxon>
        <taxon>Actinomycetes</taxon>
        <taxon>Streptosporangiales</taxon>
        <taxon>Streptosporangiaceae</taxon>
        <taxon>Nonomuraea</taxon>
    </lineage>
</organism>
<comment type="caution">
    <text evidence="5">The sequence shown here is derived from an EMBL/GenBank/DDBJ whole genome shotgun (WGS) entry which is preliminary data.</text>
</comment>
<evidence type="ECO:0000313" key="6">
    <source>
        <dbReference type="Proteomes" id="UP001501578"/>
    </source>
</evidence>
<proteinExistence type="predicted"/>
<dbReference type="InterPro" id="IPR000792">
    <property type="entry name" value="Tscrpt_reg_LuxR_C"/>
</dbReference>
<dbReference type="PROSITE" id="PS50043">
    <property type="entry name" value="HTH_LUXR_2"/>
    <property type="match status" value="1"/>
</dbReference>
<dbReference type="PRINTS" id="PR00038">
    <property type="entry name" value="HTHLUXR"/>
</dbReference>
<evidence type="ECO:0000256" key="3">
    <source>
        <dbReference type="ARBA" id="ARBA00023163"/>
    </source>
</evidence>
<dbReference type="SMART" id="SM00421">
    <property type="entry name" value="HTH_LUXR"/>
    <property type="match status" value="1"/>
</dbReference>
<sequence>MEIGMERIRVVVRARDPISRAGVLSQLRHRSEVEIMDSEPPERAHVALVVTDTACQETLSDLRALRCHGDLRLVVVAGTVDETGLLAVVEIGVSGVLRRAEASPERLLEVIRSAVDGAGALPPDLLGKLLAQVSRVQGDLLAPRGLNLTGLAEREIQVLRLIADGYDTAEVAAALSYSQRTVKTVLHDITSRLHLRNRAHAVAYALRNGLL</sequence>
<keyword evidence="3" id="KW-0804">Transcription</keyword>
<evidence type="ECO:0000313" key="5">
    <source>
        <dbReference type="EMBL" id="GAA0916515.1"/>
    </source>
</evidence>
<feature type="domain" description="HTH luxR-type" evidence="4">
    <location>
        <begin position="142"/>
        <end position="209"/>
    </location>
</feature>
<dbReference type="PANTHER" id="PTHR44688:SF16">
    <property type="entry name" value="DNA-BINDING TRANSCRIPTIONAL ACTIVATOR DEVR_DOSR"/>
    <property type="match status" value="1"/>
</dbReference>
<evidence type="ECO:0000259" key="4">
    <source>
        <dbReference type="PROSITE" id="PS50043"/>
    </source>
</evidence>
<dbReference type="EMBL" id="BAAAHQ010000004">
    <property type="protein sequence ID" value="GAA0916515.1"/>
    <property type="molecule type" value="Genomic_DNA"/>
</dbReference>
<dbReference type="InterPro" id="IPR016032">
    <property type="entry name" value="Sig_transdc_resp-reg_C-effctor"/>
</dbReference>